<evidence type="ECO:0000256" key="5">
    <source>
        <dbReference type="ARBA" id="ARBA00022490"/>
    </source>
</evidence>
<dbReference type="KEGG" id="acaf:CA12_29710"/>
<dbReference type="Pfam" id="PF01380">
    <property type="entry name" value="SIS"/>
    <property type="match status" value="2"/>
</dbReference>
<evidence type="ECO:0000256" key="9">
    <source>
        <dbReference type="ARBA" id="ARBA00022962"/>
    </source>
</evidence>
<dbReference type="Pfam" id="PF13522">
    <property type="entry name" value="GATase_6"/>
    <property type="match status" value="1"/>
</dbReference>
<dbReference type="GO" id="GO:0006487">
    <property type="term" value="P:protein N-linked glycosylation"/>
    <property type="evidence" value="ECO:0007669"/>
    <property type="project" value="TreeGrafter"/>
</dbReference>
<keyword evidence="5 10" id="KW-0963">Cytoplasm</keyword>
<keyword evidence="9" id="KW-0315">Glutamine amidotransferase</keyword>
<evidence type="ECO:0000256" key="8">
    <source>
        <dbReference type="ARBA" id="ARBA00022737"/>
    </source>
</evidence>
<comment type="subunit">
    <text evidence="10">Homodimer.</text>
</comment>
<evidence type="ECO:0000259" key="11">
    <source>
        <dbReference type="PROSITE" id="PS51278"/>
    </source>
</evidence>
<evidence type="ECO:0000256" key="3">
    <source>
        <dbReference type="ARBA" id="ARBA00012916"/>
    </source>
</evidence>
<dbReference type="CDD" id="cd05008">
    <property type="entry name" value="SIS_GlmS_GlmD_1"/>
    <property type="match status" value="1"/>
</dbReference>
<evidence type="ECO:0000313" key="14">
    <source>
        <dbReference type="Proteomes" id="UP000318741"/>
    </source>
</evidence>
<dbReference type="InterPro" id="IPR046348">
    <property type="entry name" value="SIS_dom_sf"/>
</dbReference>
<dbReference type="InterPro" id="IPR047084">
    <property type="entry name" value="GFAT_N"/>
</dbReference>
<feature type="active site" description="Nucleophile; for GATase activity" evidence="10">
    <location>
        <position position="2"/>
    </location>
</feature>
<comment type="subcellular location">
    <subcellularLocation>
        <location evidence="2 10">Cytoplasm</location>
    </subcellularLocation>
</comment>
<dbReference type="HAMAP" id="MF_00164">
    <property type="entry name" value="GlmS"/>
    <property type="match status" value="1"/>
</dbReference>
<proteinExistence type="inferred from homology"/>
<feature type="domain" description="SIS" evidence="12">
    <location>
        <begin position="290"/>
        <end position="429"/>
    </location>
</feature>
<comment type="function">
    <text evidence="10">Catalyzes the first step in hexosamine metabolism, converting fructose-6P into glucosamine-6P using glutamine as a nitrogen source.</text>
</comment>
<dbReference type="InterPro" id="IPR001347">
    <property type="entry name" value="SIS_dom"/>
</dbReference>
<dbReference type="EMBL" id="CP036265">
    <property type="protein sequence ID" value="QDT16863.1"/>
    <property type="molecule type" value="Genomic_DNA"/>
</dbReference>
<dbReference type="GO" id="GO:0006047">
    <property type="term" value="P:UDP-N-acetylglucosamine metabolic process"/>
    <property type="evidence" value="ECO:0007669"/>
    <property type="project" value="TreeGrafter"/>
</dbReference>
<name>A0A517PBU8_9PLAN</name>
<dbReference type="Gene3D" id="3.40.50.10490">
    <property type="entry name" value="Glucose-6-phosphate isomerase like protein, domain 1"/>
    <property type="match status" value="2"/>
</dbReference>
<evidence type="ECO:0000256" key="2">
    <source>
        <dbReference type="ARBA" id="ARBA00004496"/>
    </source>
</evidence>
<keyword evidence="8" id="KW-0677">Repeat</keyword>
<dbReference type="CDD" id="cd05009">
    <property type="entry name" value="SIS_GlmS_GlmD_2"/>
    <property type="match status" value="1"/>
</dbReference>
<dbReference type="OrthoDB" id="106547at2"/>
<evidence type="ECO:0000256" key="1">
    <source>
        <dbReference type="ARBA" id="ARBA00001031"/>
    </source>
</evidence>
<dbReference type="InterPro" id="IPR035490">
    <property type="entry name" value="GlmS/FrlB_SIS"/>
</dbReference>
<dbReference type="SUPFAM" id="SSF56235">
    <property type="entry name" value="N-terminal nucleophile aminohydrolases (Ntn hydrolases)"/>
    <property type="match status" value="1"/>
</dbReference>
<evidence type="ECO:0000256" key="4">
    <source>
        <dbReference type="ARBA" id="ARBA00016090"/>
    </source>
</evidence>
<reference evidence="13 14" key="1">
    <citation type="submission" date="2019-02" db="EMBL/GenBank/DDBJ databases">
        <title>Deep-cultivation of Planctomycetes and their phenomic and genomic characterization uncovers novel biology.</title>
        <authorList>
            <person name="Wiegand S."/>
            <person name="Jogler M."/>
            <person name="Boedeker C."/>
            <person name="Pinto D."/>
            <person name="Vollmers J."/>
            <person name="Rivas-Marin E."/>
            <person name="Kohn T."/>
            <person name="Peeters S.H."/>
            <person name="Heuer A."/>
            <person name="Rast P."/>
            <person name="Oberbeckmann S."/>
            <person name="Bunk B."/>
            <person name="Jeske O."/>
            <person name="Meyerdierks A."/>
            <person name="Storesund J.E."/>
            <person name="Kallscheuer N."/>
            <person name="Luecker S."/>
            <person name="Lage O.M."/>
            <person name="Pohl T."/>
            <person name="Merkel B.J."/>
            <person name="Hornburger P."/>
            <person name="Mueller R.-W."/>
            <person name="Bruemmer F."/>
            <person name="Labrenz M."/>
            <person name="Spormann A.M."/>
            <person name="Op den Camp H."/>
            <person name="Overmann J."/>
            <person name="Amann R."/>
            <person name="Jetten M.S.M."/>
            <person name="Mascher T."/>
            <person name="Medema M.H."/>
            <person name="Devos D.P."/>
            <person name="Kaster A.-K."/>
            <person name="Ovreas L."/>
            <person name="Rohde M."/>
            <person name="Galperin M.Y."/>
            <person name="Jogler C."/>
        </authorList>
    </citation>
    <scope>NUCLEOTIDE SEQUENCE [LARGE SCALE GENOMIC DNA]</scope>
    <source>
        <strain evidence="13 14">CA12</strain>
    </source>
</reference>
<dbReference type="GO" id="GO:0046349">
    <property type="term" value="P:amino sugar biosynthetic process"/>
    <property type="evidence" value="ECO:0007669"/>
    <property type="project" value="UniProtKB-ARBA"/>
</dbReference>
<keyword evidence="7 10" id="KW-0808">Transferase</keyword>
<feature type="initiator methionine" description="Removed" evidence="10">
    <location>
        <position position="1"/>
    </location>
</feature>
<dbReference type="InterPro" id="IPR035466">
    <property type="entry name" value="GlmS/AgaS_SIS"/>
</dbReference>
<dbReference type="InterPro" id="IPR029055">
    <property type="entry name" value="Ntn_hydrolases_N"/>
</dbReference>
<keyword evidence="6 10" id="KW-0032">Aminotransferase</keyword>
<organism evidence="13 14">
    <name type="scientific">Alienimonas californiensis</name>
    <dbReference type="NCBI Taxonomy" id="2527989"/>
    <lineage>
        <taxon>Bacteria</taxon>
        <taxon>Pseudomonadati</taxon>
        <taxon>Planctomycetota</taxon>
        <taxon>Planctomycetia</taxon>
        <taxon>Planctomycetales</taxon>
        <taxon>Planctomycetaceae</taxon>
        <taxon>Alienimonas</taxon>
    </lineage>
</organism>
<dbReference type="NCBIfam" id="NF001484">
    <property type="entry name" value="PRK00331.1"/>
    <property type="match status" value="1"/>
</dbReference>
<dbReference type="PROSITE" id="PS51278">
    <property type="entry name" value="GATASE_TYPE_2"/>
    <property type="match status" value="1"/>
</dbReference>
<dbReference type="FunFam" id="3.40.50.10490:FF:000002">
    <property type="entry name" value="Glutamine--fructose-6-phosphate aminotransferase [isomerizing]"/>
    <property type="match status" value="1"/>
</dbReference>
<sequence length="612" mass="66462">MCGIVGYLGTHDADDVLLGGLRRLEYRGYDSAGLVTVHNGGFDLRRAVGRVERLKALCDEQPVRGSLGIAHTRWATHGRPSVENAHPHVDAAGKVILVHNGVIENHAAIRDFLKKQGVTFRSETDTEVLAQLVGFFYSQTGDLLESVRRGLLEVRGTFGIAVVSPDAPHTLIAARRGSPLLVGQADGAYFIASDAAAIAGQAVRVTYLNDDEIVRLGPDGMTAGTIDDVPVEKRFEELELAIEDVELDHTGFEHHMLKEIYEQPDALTNTLRGRLREGSDKITLGGLSQIARELPRTERLLLMGCGTAWHAGLIGEYLFEELAGIPCEVEYASELRYRNPIVLKNTLAVAVSQSGETADTLAALREVQTRGARVLGVVNTVGSTIARETDAGVYLHVGPEIGVASTKAFTAQVAVLAMMALDLGRRRHLSPERTIAMAEELMAIPDKIRTALELDDEVKALAEKLVDRDNWLYLGRGVNFPAALEGALKLKEISYIHAEGLPAAEMKHGPIALIDEGMPVVVIAPQDHTYEKVLSNIEEVKSRRGRVIAVVSEGDTEVARIADECLYVPKTEPLLSPLVTSVPLQLLAYHCAVLRGLDVDKPRNLAKSVTVE</sequence>
<feature type="domain" description="SIS" evidence="12">
    <location>
        <begin position="461"/>
        <end position="602"/>
    </location>
</feature>
<accession>A0A517PBU8</accession>
<protein>
    <recommendedName>
        <fullName evidence="4 10">Glutamine--fructose-6-phosphate aminotransferase [isomerizing]</fullName>
        <ecNumber evidence="3 10">2.6.1.16</ecNumber>
    </recommendedName>
    <alternativeName>
        <fullName evidence="10">D-fructose-6-phosphate amidotransferase</fullName>
    </alternativeName>
    <alternativeName>
        <fullName evidence="10">GFAT</fullName>
    </alternativeName>
    <alternativeName>
        <fullName evidence="10">Glucosamine-6-phosphate synthase</fullName>
    </alternativeName>
    <alternativeName>
        <fullName evidence="10">Hexosephosphate aminotransferase</fullName>
    </alternativeName>
    <alternativeName>
        <fullName evidence="10">L-glutamine--D-fructose-6-phosphate amidotransferase</fullName>
    </alternativeName>
</protein>
<dbReference type="CDD" id="cd00714">
    <property type="entry name" value="GFAT"/>
    <property type="match status" value="1"/>
</dbReference>
<dbReference type="InterPro" id="IPR017932">
    <property type="entry name" value="GATase_2_dom"/>
</dbReference>
<dbReference type="NCBIfam" id="TIGR01135">
    <property type="entry name" value="glmS"/>
    <property type="match status" value="1"/>
</dbReference>
<evidence type="ECO:0000259" key="12">
    <source>
        <dbReference type="PROSITE" id="PS51464"/>
    </source>
</evidence>
<dbReference type="GO" id="GO:0097367">
    <property type="term" value="F:carbohydrate derivative binding"/>
    <property type="evidence" value="ECO:0007669"/>
    <property type="project" value="InterPro"/>
</dbReference>
<dbReference type="EC" id="2.6.1.16" evidence="3 10"/>
<comment type="catalytic activity">
    <reaction evidence="1 10">
        <text>D-fructose 6-phosphate + L-glutamine = D-glucosamine 6-phosphate + L-glutamate</text>
        <dbReference type="Rhea" id="RHEA:13237"/>
        <dbReference type="ChEBI" id="CHEBI:29985"/>
        <dbReference type="ChEBI" id="CHEBI:58359"/>
        <dbReference type="ChEBI" id="CHEBI:58725"/>
        <dbReference type="ChEBI" id="CHEBI:61527"/>
        <dbReference type="EC" id="2.6.1.16"/>
    </reaction>
</comment>
<dbReference type="GO" id="GO:0004360">
    <property type="term" value="F:glutamine-fructose-6-phosphate transaminase (isomerizing) activity"/>
    <property type="evidence" value="ECO:0007669"/>
    <property type="project" value="UniProtKB-UniRule"/>
</dbReference>
<evidence type="ECO:0000313" key="13">
    <source>
        <dbReference type="EMBL" id="QDT16863.1"/>
    </source>
</evidence>
<dbReference type="GO" id="GO:0006002">
    <property type="term" value="P:fructose 6-phosphate metabolic process"/>
    <property type="evidence" value="ECO:0007669"/>
    <property type="project" value="TreeGrafter"/>
</dbReference>
<keyword evidence="14" id="KW-1185">Reference proteome</keyword>
<feature type="domain" description="Glutamine amidotransferase type-2" evidence="11">
    <location>
        <begin position="2"/>
        <end position="219"/>
    </location>
</feature>
<dbReference type="InterPro" id="IPR005855">
    <property type="entry name" value="GFAT"/>
</dbReference>
<evidence type="ECO:0000256" key="6">
    <source>
        <dbReference type="ARBA" id="ARBA00022576"/>
    </source>
</evidence>
<evidence type="ECO:0000256" key="7">
    <source>
        <dbReference type="ARBA" id="ARBA00022679"/>
    </source>
</evidence>
<dbReference type="RefSeq" id="WP_145359786.1">
    <property type="nucleotide sequence ID" value="NZ_CP036265.1"/>
</dbReference>
<dbReference type="FunFam" id="3.40.50.10490:FF:000001">
    <property type="entry name" value="Glutamine--fructose-6-phosphate aminotransferase [isomerizing]"/>
    <property type="match status" value="1"/>
</dbReference>
<dbReference type="AlphaFoldDB" id="A0A517PBU8"/>
<evidence type="ECO:0000256" key="10">
    <source>
        <dbReference type="HAMAP-Rule" id="MF_00164"/>
    </source>
</evidence>
<feature type="active site" description="For Fru-6P isomerization activity" evidence="10">
    <location>
        <position position="607"/>
    </location>
</feature>
<dbReference type="Proteomes" id="UP000318741">
    <property type="component" value="Chromosome"/>
</dbReference>
<dbReference type="SUPFAM" id="SSF53697">
    <property type="entry name" value="SIS domain"/>
    <property type="match status" value="1"/>
</dbReference>
<dbReference type="GO" id="GO:0005829">
    <property type="term" value="C:cytosol"/>
    <property type="evidence" value="ECO:0007669"/>
    <property type="project" value="TreeGrafter"/>
</dbReference>
<dbReference type="Gene3D" id="3.60.20.10">
    <property type="entry name" value="Glutamine Phosphoribosylpyrophosphate, subunit 1, domain 1"/>
    <property type="match status" value="1"/>
</dbReference>
<dbReference type="FunFam" id="3.60.20.10:FF:000006">
    <property type="entry name" value="Glutamine--fructose-6-phosphate aminotransferase [isomerizing]"/>
    <property type="match status" value="1"/>
</dbReference>
<dbReference type="PANTHER" id="PTHR10937">
    <property type="entry name" value="GLUCOSAMINE--FRUCTOSE-6-PHOSPHATE AMINOTRANSFERASE, ISOMERIZING"/>
    <property type="match status" value="1"/>
</dbReference>
<dbReference type="PROSITE" id="PS51464">
    <property type="entry name" value="SIS"/>
    <property type="match status" value="2"/>
</dbReference>
<dbReference type="PANTHER" id="PTHR10937:SF0">
    <property type="entry name" value="GLUTAMINE--FRUCTOSE-6-PHOSPHATE TRANSAMINASE (ISOMERIZING)"/>
    <property type="match status" value="1"/>
</dbReference>
<dbReference type="GO" id="GO:0005975">
    <property type="term" value="P:carbohydrate metabolic process"/>
    <property type="evidence" value="ECO:0007669"/>
    <property type="project" value="UniProtKB-UniRule"/>
</dbReference>
<gene>
    <name evidence="10 13" type="primary">glmS</name>
    <name evidence="13" type="ORF">CA12_29710</name>
</gene>